<dbReference type="Proteomes" id="UP000234333">
    <property type="component" value="Unassembled WGS sequence"/>
</dbReference>
<protein>
    <submittedName>
        <fullName evidence="1">Uncharacterized protein</fullName>
    </submittedName>
</protein>
<evidence type="ECO:0000313" key="1">
    <source>
        <dbReference type="EMBL" id="SMX79456.1"/>
    </source>
</evidence>
<dbReference type="AlphaFoldDB" id="A0A2H1IW88"/>
<dbReference type="EMBL" id="FXZC01000003">
    <property type="protein sequence ID" value="SMX79456.1"/>
    <property type="molecule type" value="Genomic_DNA"/>
</dbReference>
<accession>A0A2H1IW88</accession>
<name>A0A2H1IW88_9MICO</name>
<reference evidence="1 2" key="1">
    <citation type="submission" date="2017-03" db="EMBL/GenBank/DDBJ databases">
        <authorList>
            <person name="Afonso C.L."/>
            <person name="Miller P.J."/>
            <person name="Scott M.A."/>
            <person name="Spackman E."/>
            <person name="Goraichik I."/>
            <person name="Dimitrov K.M."/>
            <person name="Suarez D.L."/>
            <person name="Swayne D.E."/>
        </authorList>
    </citation>
    <scope>NUCLEOTIDE SEQUENCE [LARGE SCALE GENOMIC DNA]</scope>
    <source>
        <strain evidence="1 2">CIP 102111</strain>
    </source>
</reference>
<gene>
    <name evidence="1" type="ORF">BC102111_01655</name>
</gene>
<organism evidence="1 2">
    <name type="scientific">Brevibacterium casei CIP 102111</name>
    <dbReference type="NCBI Taxonomy" id="1255625"/>
    <lineage>
        <taxon>Bacteria</taxon>
        <taxon>Bacillati</taxon>
        <taxon>Actinomycetota</taxon>
        <taxon>Actinomycetes</taxon>
        <taxon>Micrococcales</taxon>
        <taxon>Brevibacteriaceae</taxon>
        <taxon>Brevibacterium</taxon>
    </lineage>
</organism>
<sequence length="217" mass="23506">MTDFNPDEFIAGIRTAQTKVTIFQRADLAGELIAVEEDLAAFGEDENGGEQDLTAGAEKAELLEKQERLLAELEDSAVVFTVQALDSDAIDAIAKEARKECRERADQAAKDAAAYAREECRRAEVTDGKEVKEAVRRAASQASNSIIQFEAGLHTMVHAIVTDTGQPVFTIDQMRQVVDKIGAPQVDKLQAAFYDLTSTDPGSFIPKSSKPGKTDGD</sequence>
<evidence type="ECO:0000313" key="2">
    <source>
        <dbReference type="Proteomes" id="UP000234333"/>
    </source>
</evidence>
<proteinExistence type="predicted"/>